<comment type="caution">
    <text evidence="7">The sequence shown here is derived from an EMBL/GenBank/DDBJ whole genome shotgun (WGS) entry which is preliminary data.</text>
</comment>
<evidence type="ECO:0000313" key="8">
    <source>
        <dbReference type="Proteomes" id="UP000434172"/>
    </source>
</evidence>
<dbReference type="InterPro" id="IPR050223">
    <property type="entry name" value="D-isomer_2-hydroxyacid_DH"/>
</dbReference>
<dbReference type="OrthoDB" id="9991913at2759"/>
<evidence type="ECO:0000313" key="7">
    <source>
        <dbReference type="EMBL" id="KAF0324845.1"/>
    </source>
</evidence>
<dbReference type="PANTHER" id="PTHR10996:SF129">
    <property type="entry name" value="2-HYDROXYACID DEHYDROGENASE C1773.17C-RELATED"/>
    <property type="match status" value="1"/>
</dbReference>
<protein>
    <submittedName>
        <fullName evidence="7">Glycerate-and formate-dehydrogenase</fullName>
    </submittedName>
</protein>
<dbReference type="GO" id="GO:0016618">
    <property type="term" value="F:hydroxypyruvate reductase [NAD(P)H] activity"/>
    <property type="evidence" value="ECO:0007669"/>
    <property type="project" value="TreeGrafter"/>
</dbReference>
<dbReference type="AlphaFoldDB" id="A0A8H3WEK4"/>
<evidence type="ECO:0000256" key="4">
    <source>
        <dbReference type="RuleBase" id="RU003719"/>
    </source>
</evidence>
<dbReference type="GO" id="GO:0030267">
    <property type="term" value="F:glyoxylate reductase (NADPH) activity"/>
    <property type="evidence" value="ECO:0007669"/>
    <property type="project" value="TreeGrafter"/>
</dbReference>
<dbReference type="Pfam" id="PF00389">
    <property type="entry name" value="2-Hacid_dh"/>
    <property type="match status" value="1"/>
</dbReference>
<dbReference type="GO" id="GO:0005829">
    <property type="term" value="C:cytosol"/>
    <property type="evidence" value="ECO:0007669"/>
    <property type="project" value="TreeGrafter"/>
</dbReference>
<reference evidence="7 8" key="1">
    <citation type="submission" date="2019-12" db="EMBL/GenBank/DDBJ databases">
        <title>A genome sequence resource for the geographically widespread anthracnose pathogen Colletotrichum asianum.</title>
        <authorList>
            <person name="Meng Y."/>
        </authorList>
    </citation>
    <scope>NUCLEOTIDE SEQUENCE [LARGE SCALE GENOMIC DNA]</scope>
    <source>
        <strain evidence="7 8">ICMP 18580</strain>
    </source>
</reference>
<evidence type="ECO:0000256" key="1">
    <source>
        <dbReference type="ARBA" id="ARBA00005854"/>
    </source>
</evidence>
<dbReference type="PANTHER" id="PTHR10996">
    <property type="entry name" value="2-HYDROXYACID DEHYDROGENASE-RELATED"/>
    <property type="match status" value="1"/>
</dbReference>
<dbReference type="SUPFAM" id="SSF52283">
    <property type="entry name" value="Formate/glycerate dehydrogenase catalytic domain-like"/>
    <property type="match status" value="1"/>
</dbReference>
<dbReference type="Gene3D" id="3.40.50.720">
    <property type="entry name" value="NAD(P)-binding Rossmann-like Domain"/>
    <property type="match status" value="2"/>
</dbReference>
<keyword evidence="8" id="KW-1185">Reference proteome</keyword>
<dbReference type="InterPro" id="IPR036291">
    <property type="entry name" value="NAD(P)-bd_dom_sf"/>
</dbReference>
<feature type="domain" description="D-isomer specific 2-hydroxyacid dehydrogenase catalytic" evidence="5">
    <location>
        <begin position="41"/>
        <end position="341"/>
    </location>
</feature>
<dbReference type="FunFam" id="3.40.50.720:FF:000203">
    <property type="entry name" value="D-3-phosphoglycerate dehydrogenase (SerA)"/>
    <property type="match status" value="1"/>
</dbReference>
<comment type="similarity">
    <text evidence="1 4">Belongs to the D-isomer specific 2-hydroxyacid dehydrogenase family.</text>
</comment>
<evidence type="ECO:0000256" key="2">
    <source>
        <dbReference type="ARBA" id="ARBA00023002"/>
    </source>
</evidence>
<proteinExistence type="inferred from homology"/>
<organism evidence="7 8">
    <name type="scientific">Colletotrichum asianum</name>
    <dbReference type="NCBI Taxonomy" id="702518"/>
    <lineage>
        <taxon>Eukaryota</taxon>
        <taxon>Fungi</taxon>
        <taxon>Dikarya</taxon>
        <taxon>Ascomycota</taxon>
        <taxon>Pezizomycotina</taxon>
        <taxon>Sordariomycetes</taxon>
        <taxon>Hypocreomycetidae</taxon>
        <taxon>Glomerellales</taxon>
        <taxon>Glomerellaceae</taxon>
        <taxon>Colletotrichum</taxon>
        <taxon>Colletotrichum gloeosporioides species complex</taxon>
    </lineage>
</organism>
<dbReference type="InterPro" id="IPR006139">
    <property type="entry name" value="D-isomer_2_OHA_DH_cat_dom"/>
</dbReference>
<keyword evidence="3" id="KW-0520">NAD</keyword>
<feature type="domain" description="D-isomer specific 2-hydroxyacid dehydrogenase NAD-binding" evidence="6">
    <location>
        <begin position="133"/>
        <end position="310"/>
    </location>
</feature>
<dbReference type="PROSITE" id="PS00671">
    <property type="entry name" value="D_2_HYDROXYACID_DH_3"/>
    <property type="match status" value="1"/>
</dbReference>
<keyword evidence="2 4" id="KW-0560">Oxidoreductase</keyword>
<dbReference type="SUPFAM" id="SSF51735">
    <property type="entry name" value="NAD(P)-binding Rossmann-fold domains"/>
    <property type="match status" value="1"/>
</dbReference>
<dbReference type="InterPro" id="IPR006140">
    <property type="entry name" value="D-isomer_DH_NAD-bd"/>
</dbReference>
<gene>
    <name evidence="7" type="ORF">GQ607_008016</name>
</gene>
<dbReference type="InterPro" id="IPR029753">
    <property type="entry name" value="D-isomer_DH_CS"/>
</dbReference>
<dbReference type="InterPro" id="IPR029752">
    <property type="entry name" value="D-isomer_DH_CS1"/>
</dbReference>
<accession>A0A8H3WEK4</accession>
<dbReference type="CDD" id="cd12168">
    <property type="entry name" value="Mand_dh_like"/>
    <property type="match status" value="1"/>
</dbReference>
<dbReference type="PROSITE" id="PS00065">
    <property type="entry name" value="D_2_HYDROXYACID_DH_1"/>
    <property type="match status" value="1"/>
</dbReference>
<name>A0A8H3WEK4_9PEZI</name>
<evidence type="ECO:0000256" key="3">
    <source>
        <dbReference type="ARBA" id="ARBA00023027"/>
    </source>
</evidence>
<evidence type="ECO:0000259" key="5">
    <source>
        <dbReference type="Pfam" id="PF00389"/>
    </source>
</evidence>
<evidence type="ECO:0000259" key="6">
    <source>
        <dbReference type="Pfam" id="PF02826"/>
    </source>
</evidence>
<dbReference type="EMBL" id="WOWK01000041">
    <property type="protein sequence ID" value="KAF0324845.1"/>
    <property type="molecule type" value="Genomic_DNA"/>
</dbReference>
<dbReference type="GO" id="GO:0051287">
    <property type="term" value="F:NAD binding"/>
    <property type="evidence" value="ECO:0007669"/>
    <property type="project" value="InterPro"/>
</dbReference>
<dbReference type="Proteomes" id="UP000434172">
    <property type="component" value="Unassembled WGS sequence"/>
</dbReference>
<dbReference type="Pfam" id="PF02826">
    <property type="entry name" value="2-Hacid_dh_C"/>
    <property type="match status" value="1"/>
</dbReference>
<dbReference type="PROSITE" id="PS00670">
    <property type="entry name" value="D_2_HYDROXYACID_DH_2"/>
    <property type="match status" value="1"/>
</dbReference>
<sequence>MAPTRIDETGSKKPRVVALGTPKFVGDDYLADFKTEFDYSVLEATNRAETIAMLPESIKKDGPIDAFIIRMGTPPYEPFDEGLLSALVPNCKIITSASAGFNEFDVEWMASENMWFCNTVDAVAEATADMAMFLTLAVLRNTSNAERSARAGTWRAAPGLVPGRDPSGLTLGIVGMGAIGKYLAKKAAVFNLKIKYYNRHQLPAEEEVKYNATYCSSLHELLGQSDIVSLNCPLNDQTTGLVGPDEFAAMKDGVFVVNTARGPVINEKALKDALASGKVARAGLDVFCDEPNPDHELLNHENVIAQPHLGGLTDMAFQKAERECFENIKALFKTGKPNSPVIDITKRKAEKLSS</sequence>